<dbReference type="InterPro" id="IPR032675">
    <property type="entry name" value="LRR_dom_sf"/>
</dbReference>
<dbReference type="FunFam" id="3.80.10.10:FF:000712">
    <property type="entry name" value="F-box/LRR-repeat MAX2 homolog"/>
    <property type="match status" value="1"/>
</dbReference>
<dbReference type="GO" id="GO:0050793">
    <property type="term" value="P:regulation of developmental process"/>
    <property type="evidence" value="ECO:0007669"/>
    <property type="project" value="UniProtKB-ARBA"/>
</dbReference>
<keyword evidence="5" id="KW-0539">Nucleus</keyword>
<dbReference type="GO" id="GO:0019005">
    <property type="term" value="C:SCF ubiquitin ligase complex"/>
    <property type="evidence" value="ECO:0007669"/>
    <property type="project" value="TreeGrafter"/>
</dbReference>
<keyword evidence="3" id="KW-0677">Repeat</keyword>
<feature type="domain" description="F-box" evidence="6">
    <location>
        <begin position="25"/>
        <end position="58"/>
    </location>
</feature>
<dbReference type="PANTHER" id="PTHR13318:SF245">
    <property type="entry name" value="F-BOX_LRR-REPEAT MAX2 HOMOLOG"/>
    <property type="match status" value="1"/>
</dbReference>
<keyword evidence="4" id="KW-0833">Ubl conjugation pathway</keyword>
<dbReference type="InterPro" id="IPR006553">
    <property type="entry name" value="Leu-rich_rpt_Cys-con_subtyp"/>
</dbReference>
<accession>A0A6G1CN39</accession>
<evidence type="ECO:0000256" key="5">
    <source>
        <dbReference type="ARBA" id="ARBA00023242"/>
    </source>
</evidence>
<dbReference type="Gene3D" id="1.20.1280.50">
    <property type="match status" value="1"/>
</dbReference>
<comment type="subcellular location">
    <subcellularLocation>
        <location evidence="1">Nucleus</location>
    </subcellularLocation>
</comment>
<dbReference type="GO" id="GO:0009653">
    <property type="term" value="P:anatomical structure morphogenesis"/>
    <property type="evidence" value="ECO:0007669"/>
    <property type="project" value="UniProtKB-ARBA"/>
</dbReference>
<dbReference type="FunFam" id="1.20.1280.50:FF:000023">
    <property type="entry name" value="F-box/LRR-repeat protein 4"/>
    <property type="match status" value="1"/>
</dbReference>
<dbReference type="PANTHER" id="PTHR13318">
    <property type="entry name" value="PARTNER OF PAIRED, ISOFORM B-RELATED"/>
    <property type="match status" value="1"/>
</dbReference>
<evidence type="ECO:0000256" key="1">
    <source>
        <dbReference type="ARBA" id="ARBA00004123"/>
    </source>
</evidence>
<dbReference type="Pfam" id="PF12937">
    <property type="entry name" value="F-box-like"/>
    <property type="match status" value="1"/>
</dbReference>
<dbReference type="InterPro" id="IPR036047">
    <property type="entry name" value="F-box-like_dom_sf"/>
</dbReference>
<evidence type="ECO:0000256" key="3">
    <source>
        <dbReference type="ARBA" id="ARBA00022737"/>
    </source>
</evidence>
<protein>
    <recommendedName>
        <fullName evidence="6">F-box domain-containing protein</fullName>
    </recommendedName>
</protein>
<evidence type="ECO:0000256" key="4">
    <source>
        <dbReference type="ARBA" id="ARBA00022786"/>
    </source>
</evidence>
<dbReference type="OrthoDB" id="550575at2759"/>
<dbReference type="CDD" id="cd22140">
    <property type="entry name" value="F-box_D3-like"/>
    <property type="match status" value="1"/>
</dbReference>
<proteinExistence type="predicted"/>
<dbReference type="GO" id="GO:0005634">
    <property type="term" value="C:nucleus"/>
    <property type="evidence" value="ECO:0007669"/>
    <property type="project" value="UniProtKB-SubCell"/>
</dbReference>
<name>A0A6G1CN39_9ORYZ</name>
<dbReference type="SMART" id="SM00367">
    <property type="entry name" value="LRR_CC"/>
    <property type="match status" value="4"/>
</dbReference>
<evidence type="ECO:0000313" key="8">
    <source>
        <dbReference type="Proteomes" id="UP000479710"/>
    </source>
</evidence>
<dbReference type="InterPro" id="IPR001810">
    <property type="entry name" value="F-box_dom"/>
</dbReference>
<keyword evidence="8" id="KW-1185">Reference proteome</keyword>
<reference evidence="7 8" key="1">
    <citation type="submission" date="2019-11" db="EMBL/GenBank/DDBJ databases">
        <title>Whole genome sequence of Oryza granulata.</title>
        <authorList>
            <person name="Li W."/>
        </authorList>
    </citation>
    <scope>NUCLEOTIDE SEQUENCE [LARGE SCALE GENOMIC DNA]</scope>
    <source>
        <strain evidence="8">cv. Menghai</strain>
        <tissue evidence="7">Leaf</tissue>
    </source>
</reference>
<dbReference type="EMBL" id="SPHZ02000008">
    <property type="protein sequence ID" value="KAF0901487.1"/>
    <property type="molecule type" value="Genomic_DNA"/>
</dbReference>
<organism evidence="7 8">
    <name type="scientific">Oryza meyeriana var. granulata</name>
    <dbReference type="NCBI Taxonomy" id="110450"/>
    <lineage>
        <taxon>Eukaryota</taxon>
        <taxon>Viridiplantae</taxon>
        <taxon>Streptophyta</taxon>
        <taxon>Embryophyta</taxon>
        <taxon>Tracheophyta</taxon>
        <taxon>Spermatophyta</taxon>
        <taxon>Magnoliopsida</taxon>
        <taxon>Liliopsida</taxon>
        <taxon>Poales</taxon>
        <taxon>Poaceae</taxon>
        <taxon>BOP clade</taxon>
        <taxon>Oryzoideae</taxon>
        <taxon>Oryzeae</taxon>
        <taxon>Oryzinae</taxon>
        <taxon>Oryza</taxon>
        <taxon>Oryza meyeriana</taxon>
    </lineage>
</organism>
<dbReference type="SUPFAM" id="SSF52047">
    <property type="entry name" value="RNI-like"/>
    <property type="match status" value="1"/>
</dbReference>
<evidence type="ECO:0000313" key="7">
    <source>
        <dbReference type="EMBL" id="KAF0901487.1"/>
    </source>
</evidence>
<evidence type="ECO:0000259" key="6">
    <source>
        <dbReference type="Pfam" id="PF12937"/>
    </source>
</evidence>
<sequence length="729" mass="79691">MADDDDVDGEAVEEMAGAGAGGSAILDLPEPLLLHILSFLTDVRSRHRAALACGRLRAAERATRAELSLRGDPRSPGFLFLTPAFCFPALERLDLSLISPWGHPFLSSVPAGAGALSSSSSSSSSSMGQQFHHPEAISEQNAFIAARLSGCFPAVASLAVYCRDPTTLASLTPHWHGSLRSVKLVRWHQRPPSLPEGADLEPLLQTCGALRELDLSEFYCWTEDIVMALTTHPTATAALTHLDLGLAGATDGFKSSQLRAIAGFCPNLRKLVAPCLFNPRFTDCVGDDALLSLAASCPRLTFLRLNEPFETAANIQREEAAITVAGLVAFFAALPALEDFTMDLQHNVLEAAPAMEALARRCPQIKFLTLGSFQGLCKASWLHLDGVAVCGGLESLCLKNCQDLTDASLAAIGRGCGRLAKFAIHGCDLVTSAGIRKLAATLRPTLKEVSVLHCRLLHTAECLTALSPIRDRIESLEINCVWNAAEQPCSVANGTTECDPEDDELSEESYESASKKCRYMEFDDLGSWEMLRSLSLWFSAGQLLSPLISAGLDSCPVLEEISIKVEGDCRTCPRPAPRTIFGLSDLAGFPVLAKMKLDLSEAVGYALTAPTGQMDLSLWERFYLHGIESLQTLYELDYWPPQDKDVHHRSLTLPAVGLIRRCVGLRKLFIHGTTHEHFMTFFLSIPNLRDMQLREDYYPAPENDLMFTEMRAESWLRFEVQLNSRQIAD</sequence>
<dbReference type="Proteomes" id="UP000479710">
    <property type="component" value="Unassembled WGS sequence"/>
</dbReference>
<gene>
    <name evidence="7" type="ORF">E2562_003480</name>
</gene>
<evidence type="ECO:0000256" key="2">
    <source>
        <dbReference type="ARBA" id="ARBA00022614"/>
    </source>
</evidence>
<dbReference type="Gene3D" id="3.80.10.10">
    <property type="entry name" value="Ribonuclease Inhibitor"/>
    <property type="match status" value="1"/>
</dbReference>
<dbReference type="SUPFAM" id="SSF81383">
    <property type="entry name" value="F-box domain"/>
    <property type="match status" value="1"/>
</dbReference>
<comment type="caution">
    <text evidence="7">The sequence shown here is derived from an EMBL/GenBank/DDBJ whole genome shotgun (WGS) entry which is preliminary data.</text>
</comment>
<dbReference type="AlphaFoldDB" id="A0A6G1CN39"/>
<keyword evidence="2" id="KW-0433">Leucine-rich repeat</keyword>
<dbReference type="GO" id="GO:0031146">
    <property type="term" value="P:SCF-dependent proteasomal ubiquitin-dependent protein catabolic process"/>
    <property type="evidence" value="ECO:0007669"/>
    <property type="project" value="TreeGrafter"/>
</dbReference>